<dbReference type="Pfam" id="PF13180">
    <property type="entry name" value="PDZ_2"/>
    <property type="match status" value="1"/>
</dbReference>
<feature type="domain" description="PDZ" evidence="2">
    <location>
        <begin position="298"/>
        <end position="352"/>
    </location>
</feature>
<dbReference type="Gene3D" id="3.40.50.11550">
    <property type="match status" value="1"/>
</dbReference>
<dbReference type="PROSITE" id="PS50106">
    <property type="entry name" value="PDZ"/>
    <property type="match status" value="1"/>
</dbReference>
<dbReference type="CDD" id="cd06779">
    <property type="entry name" value="cpPDZ_Deg_HtrA-like"/>
    <property type="match status" value="1"/>
</dbReference>
<dbReference type="Gene3D" id="2.30.42.10">
    <property type="match status" value="1"/>
</dbReference>
<dbReference type="AlphaFoldDB" id="A0A3B1DH21"/>
<feature type="region of interest" description="Disordered" evidence="1">
    <location>
        <begin position="1"/>
        <end position="25"/>
    </location>
</feature>
<feature type="compositionally biased region" description="Low complexity" evidence="1">
    <location>
        <begin position="10"/>
        <end position="21"/>
    </location>
</feature>
<dbReference type="EMBL" id="UOGF01000034">
    <property type="protein sequence ID" value="VAX27947.1"/>
    <property type="molecule type" value="Genomic_DNA"/>
</dbReference>
<dbReference type="SUPFAM" id="SSF50156">
    <property type="entry name" value="PDZ domain-like"/>
    <property type="match status" value="1"/>
</dbReference>
<reference evidence="3" key="1">
    <citation type="submission" date="2018-06" db="EMBL/GenBank/DDBJ databases">
        <authorList>
            <person name="Zhirakovskaya E."/>
        </authorList>
    </citation>
    <scope>NUCLEOTIDE SEQUENCE</scope>
</reference>
<proteinExistence type="predicted"/>
<organism evidence="3">
    <name type="scientific">hydrothermal vent metagenome</name>
    <dbReference type="NCBI Taxonomy" id="652676"/>
    <lineage>
        <taxon>unclassified sequences</taxon>
        <taxon>metagenomes</taxon>
        <taxon>ecological metagenomes</taxon>
    </lineage>
</organism>
<dbReference type="InterPro" id="IPR007314">
    <property type="entry name" value="Cofac_haem-bd_dom"/>
</dbReference>
<protein>
    <recommendedName>
        <fullName evidence="2">PDZ domain-containing protein</fullName>
    </recommendedName>
</protein>
<sequence length="396" mass="44635">MAEKTETKSESTPSTSASPESPYQDITKIKPGQIVHLRTGQTLSESQAIETLATSRIIYAGEVHDSLEDHNVQLKILKGLVARFPGQVVVGMEMFRRSSQAVLDQWIKGDGDEDEKVFLKRWYEDWSHNDAYYRALLDYIKAEKIPLVALRPTSEMAFKMRASGMAGLSENDLRKLPEIDDNDPHHRTAVNAIFQGHGPGASEQFESFYQMMLFWEETMSETIADYLSSPEGKDKKMMVMAGGFHVGYGFGLPRRTFRRLPVPYQIVIPYAQNFPDEMKMLDVKAPNLPLQLADLVWGVSYQALKEKKVRLGIMMDQFQAGVQVSDVFPDSPAAKAGIKKGDIISRMDDVPIHERFDIIYYLQNKKPGDRIKIKLIRNGKSIETEALMTASGSGHP</sequence>
<dbReference type="InterPro" id="IPR036034">
    <property type="entry name" value="PDZ_sf"/>
</dbReference>
<name>A0A3B1DH21_9ZZZZ</name>
<dbReference type="SMART" id="SM00228">
    <property type="entry name" value="PDZ"/>
    <property type="match status" value="1"/>
</dbReference>
<dbReference type="CDD" id="cd14727">
    <property type="entry name" value="ChanN-like"/>
    <property type="match status" value="1"/>
</dbReference>
<evidence type="ECO:0000256" key="1">
    <source>
        <dbReference type="SAM" id="MobiDB-lite"/>
    </source>
</evidence>
<dbReference type="SUPFAM" id="SSF159501">
    <property type="entry name" value="EreA/ChaN-like"/>
    <property type="match status" value="1"/>
</dbReference>
<dbReference type="Pfam" id="PF04187">
    <property type="entry name" value="Cofac_haem_bdg"/>
    <property type="match status" value="1"/>
</dbReference>
<evidence type="ECO:0000313" key="3">
    <source>
        <dbReference type="EMBL" id="VAX27947.1"/>
    </source>
</evidence>
<gene>
    <name evidence="3" type="ORF">MNBD_NITROSPIRAE01-1492</name>
</gene>
<accession>A0A3B1DH21</accession>
<evidence type="ECO:0000259" key="2">
    <source>
        <dbReference type="PROSITE" id="PS50106"/>
    </source>
</evidence>
<dbReference type="InterPro" id="IPR001478">
    <property type="entry name" value="PDZ"/>
</dbReference>